<dbReference type="InterPro" id="IPR010730">
    <property type="entry name" value="HET"/>
</dbReference>
<evidence type="ECO:0000313" key="4">
    <source>
        <dbReference type="Proteomes" id="UP000011761"/>
    </source>
</evidence>
<keyword evidence="4" id="KW-1185">Reference proteome</keyword>
<dbReference type="PANTHER" id="PTHR33112">
    <property type="entry name" value="DOMAIN PROTEIN, PUTATIVE-RELATED"/>
    <property type="match status" value="1"/>
</dbReference>
<dbReference type="PANTHER" id="PTHR33112:SF12">
    <property type="entry name" value="HETEROKARYON INCOMPATIBILITY DOMAIN-CONTAINING PROTEIN"/>
    <property type="match status" value="1"/>
</dbReference>
<feature type="region of interest" description="Disordered" evidence="1">
    <location>
        <begin position="642"/>
        <end position="702"/>
    </location>
</feature>
<organism evidence="3 4">
    <name type="scientific">Baudoinia panamericana (strain UAMH 10762)</name>
    <name type="common">Angels' share fungus</name>
    <name type="synonym">Baudoinia compniacensis (strain UAMH 10762)</name>
    <dbReference type="NCBI Taxonomy" id="717646"/>
    <lineage>
        <taxon>Eukaryota</taxon>
        <taxon>Fungi</taxon>
        <taxon>Dikarya</taxon>
        <taxon>Ascomycota</taxon>
        <taxon>Pezizomycotina</taxon>
        <taxon>Dothideomycetes</taxon>
        <taxon>Dothideomycetidae</taxon>
        <taxon>Mycosphaerellales</taxon>
        <taxon>Teratosphaeriaceae</taxon>
        <taxon>Baudoinia</taxon>
    </lineage>
</organism>
<feature type="compositionally biased region" description="Basic residues" evidence="1">
    <location>
        <begin position="689"/>
        <end position="702"/>
    </location>
</feature>
<dbReference type="OrthoDB" id="5135333at2759"/>
<dbReference type="eggNOG" id="ENOG502SKX3">
    <property type="taxonomic scope" value="Eukaryota"/>
</dbReference>
<evidence type="ECO:0000313" key="3">
    <source>
        <dbReference type="EMBL" id="EMC93552.1"/>
    </source>
</evidence>
<feature type="domain" description="Heterokaryon incompatibility" evidence="2">
    <location>
        <begin position="291"/>
        <end position="439"/>
    </location>
</feature>
<name>M2LHD3_BAUPA</name>
<feature type="region of interest" description="Disordered" evidence="1">
    <location>
        <begin position="1"/>
        <end position="62"/>
    </location>
</feature>
<dbReference type="GeneID" id="19110192"/>
<feature type="compositionally biased region" description="Basic and acidic residues" evidence="1">
    <location>
        <begin position="27"/>
        <end position="41"/>
    </location>
</feature>
<dbReference type="AlphaFoldDB" id="M2LHD3"/>
<dbReference type="RefSeq" id="XP_007679650.1">
    <property type="nucleotide sequence ID" value="XM_007681460.1"/>
</dbReference>
<dbReference type="EMBL" id="KB445560">
    <property type="protein sequence ID" value="EMC93552.1"/>
    <property type="molecule type" value="Genomic_DNA"/>
</dbReference>
<dbReference type="Pfam" id="PF06985">
    <property type="entry name" value="HET"/>
    <property type="match status" value="1"/>
</dbReference>
<gene>
    <name evidence="3" type="ORF">BAUCODRAFT_245388</name>
</gene>
<dbReference type="HOGENOM" id="CLU_003953_5_0_1"/>
<accession>M2LHD3</accession>
<evidence type="ECO:0000256" key="1">
    <source>
        <dbReference type="SAM" id="MobiDB-lite"/>
    </source>
</evidence>
<dbReference type="OMA" id="ILQFFTW"/>
<feature type="compositionally biased region" description="Polar residues" evidence="1">
    <location>
        <begin position="649"/>
        <end position="658"/>
    </location>
</feature>
<dbReference type="Proteomes" id="UP000011761">
    <property type="component" value="Unassembled WGS sequence"/>
</dbReference>
<proteinExistence type="predicted"/>
<feature type="compositionally biased region" description="Polar residues" evidence="1">
    <location>
        <begin position="43"/>
        <end position="62"/>
    </location>
</feature>
<dbReference type="KEGG" id="bcom:BAUCODRAFT_245388"/>
<evidence type="ECO:0000259" key="2">
    <source>
        <dbReference type="Pfam" id="PF06985"/>
    </source>
</evidence>
<protein>
    <recommendedName>
        <fullName evidence="2">Heterokaryon incompatibility domain-containing protein</fullName>
    </recommendedName>
</protein>
<reference evidence="3 4" key="1">
    <citation type="journal article" date="2012" name="PLoS Pathog.">
        <title>Diverse lifestyles and strategies of plant pathogenesis encoded in the genomes of eighteen Dothideomycetes fungi.</title>
        <authorList>
            <person name="Ohm R.A."/>
            <person name="Feau N."/>
            <person name="Henrissat B."/>
            <person name="Schoch C.L."/>
            <person name="Horwitz B.A."/>
            <person name="Barry K.W."/>
            <person name="Condon B.J."/>
            <person name="Copeland A.C."/>
            <person name="Dhillon B."/>
            <person name="Glaser F."/>
            <person name="Hesse C.N."/>
            <person name="Kosti I."/>
            <person name="LaButti K."/>
            <person name="Lindquist E.A."/>
            <person name="Lucas S."/>
            <person name="Salamov A.A."/>
            <person name="Bradshaw R.E."/>
            <person name="Ciuffetti L."/>
            <person name="Hamelin R.C."/>
            <person name="Kema G.H.J."/>
            <person name="Lawrence C."/>
            <person name="Scott J.A."/>
            <person name="Spatafora J.W."/>
            <person name="Turgeon B.G."/>
            <person name="de Wit P.J.G.M."/>
            <person name="Zhong S."/>
            <person name="Goodwin S.B."/>
            <person name="Grigoriev I.V."/>
        </authorList>
    </citation>
    <scope>NUCLEOTIDE SEQUENCE [LARGE SCALE GENOMIC DNA]</scope>
    <source>
        <strain evidence="3 4">UAMH 10762</strain>
    </source>
</reference>
<feature type="compositionally biased region" description="Basic and acidic residues" evidence="1">
    <location>
        <begin position="675"/>
        <end position="687"/>
    </location>
</feature>
<feature type="region of interest" description="Disordered" evidence="1">
    <location>
        <begin position="742"/>
        <end position="766"/>
    </location>
</feature>
<sequence>MSLSPAYEEPKAHAGANDNEPQVNGISDRDTTPHKASRDDIDPSTSEQSTLRKTGLSGSQHGQTKLCSRCEELQITPESFLIKDDLGSIGHRNIASSLRNDGHALRTGAREFELGTLQTVVDRASACTLCALISAALKRAGRAYNLGDSSAVCYARWEVDGQHARGPSRRAAIASVRRTRRLRIVWRAGERVVWEAFLILVAGSTPFSPNSDASAQSQTYRTFLGRKIEANNRKQALIKSWLDLCRKHHGEVCKVDIAHPREFDELIGETYFGVIDVVDLQLKPLPRRAKYAALSYVWGKGELPYRTVRRNAPNHREHGGLEPHLDRLPKAIQDSIKLVQQLGIRYLWVDSLCIVQDSSTSFKLNAQHMHAIYGNAYLTICAADGESADAGIIAMYDTPDKTDDTSAEIAHGFHIQLSRTPDMVISDTKWDRRAWTFQERMLSRRCVIFAEGRIYYQCRRTSMSEDIHNEATGKAWSLQSISGPLRSLNEINDRALSYYITSVPMYYRRELTRLQDVLSAYKGVESLLEKNMRAPFCFGLPTSHFDLALLWQPLAAGVRRKSADLAGQEFPSWAWCGWIGGEIGYDPDSLEGCLDNVHMWLKQHTWIRWHIRDGKGRLRPLWDSRLAPEDLSTEQRWRGYPGWKESTAEEATSDQASSTEEDSDDTYTSKSSASPDRRRDYLDEPVRRLAPRSRLKDSRKRQDKNLKFLYREPLPQQHHTHPVHAQRNIDQPYYYQPEHDEVGYTKPQHSADRIRTRRREASDARRVVDERYDDRAPIRASLRQHDDHGILTRPPPPPLTPELILMEPMDPWGRAGGTALFPDHEFPMDRFKCELPENLFGVHMAMYDSQPSLLFPDMSILQFWTIRTSLHIFLDESDMITGLSKCHVGDSAGDWCGTMTVNTDWLALDSHGRSVKEGDVFDFIALSQAEDFTTKEQKIWNYYIPSERRDAKWEVCYVLLIEKDRERHVWERVGLGKVFLHAFTLEGRWDEIMLG</sequence>